<accession>A0A6C0B6U0</accession>
<keyword evidence="2" id="KW-0812">Transmembrane</keyword>
<reference evidence="3" key="1">
    <citation type="journal article" date="2020" name="Nature">
        <title>Giant virus diversity and host interactions through global metagenomics.</title>
        <authorList>
            <person name="Schulz F."/>
            <person name="Roux S."/>
            <person name="Paez-Espino D."/>
            <person name="Jungbluth S."/>
            <person name="Walsh D.A."/>
            <person name="Denef V.J."/>
            <person name="McMahon K.D."/>
            <person name="Konstantinidis K.T."/>
            <person name="Eloe-Fadrosh E.A."/>
            <person name="Kyrpides N.C."/>
            <person name="Woyke T."/>
        </authorList>
    </citation>
    <scope>NUCLEOTIDE SEQUENCE</scope>
    <source>
        <strain evidence="3">GVMAG-M-3300010157-4</strain>
    </source>
</reference>
<feature type="transmembrane region" description="Helical" evidence="2">
    <location>
        <begin position="184"/>
        <end position="206"/>
    </location>
</feature>
<feature type="transmembrane region" description="Helical" evidence="2">
    <location>
        <begin position="218"/>
        <end position="238"/>
    </location>
</feature>
<proteinExistence type="predicted"/>
<sequence length="244" mass="27409">MDRNDITRISELPDNSSFNVGRPGGQTNNQTRNRQDFGQSPTQYTPLNVHQNQFGIPPPTDTQLPTISVRGDGNQMYGQGQGPMDPMGRGPGMGVPPGGSGGFGPGYPSESQLPPMMNRGVPQDTTAFQNDEYMIPNHVPSAKLTHDYLREYETKLEKMSDNHQKQKHREDLVVSTYDEFQTPILIGVMFFLFQLPIINTFIFKYLGFLKIHNEDGNMNIYGLMLKSLAFGLFYFGFIKATTFI</sequence>
<protein>
    <submittedName>
        <fullName evidence="3">Uncharacterized protein</fullName>
    </submittedName>
</protein>
<name>A0A6C0B6U0_9ZZZZ</name>
<evidence type="ECO:0000256" key="1">
    <source>
        <dbReference type="SAM" id="MobiDB-lite"/>
    </source>
</evidence>
<evidence type="ECO:0000256" key="2">
    <source>
        <dbReference type="SAM" id="Phobius"/>
    </source>
</evidence>
<keyword evidence="2" id="KW-1133">Transmembrane helix</keyword>
<dbReference type="AlphaFoldDB" id="A0A6C0B6U0"/>
<dbReference type="EMBL" id="MN739083">
    <property type="protein sequence ID" value="QHS87574.1"/>
    <property type="molecule type" value="Genomic_DNA"/>
</dbReference>
<keyword evidence="2" id="KW-0472">Membrane</keyword>
<feature type="region of interest" description="Disordered" evidence="1">
    <location>
        <begin position="1"/>
        <end position="51"/>
    </location>
</feature>
<organism evidence="3">
    <name type="scientific">viral metagenome</name>
    <dbReference type="NCBI Taxonomy" id="1070528"/>
    <lineage>
        <taxon>unclassified sequences</taxon>
        <taxon>metagenomes</taxon>
        <taxon>organismal metagenomes</taxon>
    </lineage>
</organism>
<feature type="compositionally biased region" description="Polar residues" evidence="1">
    <location>
        <begin position="13"/>
        <end position="51"/>
    </location>
</feature>
<evidence type="ECO:0000313" key="3">
    <source>
        <dbReference type="EMBL" id="QHS87574.1"/>
    </source>
</evidence>